<reference evidence="1" key="1">
    <citation type="journal article" date="2014" name="Front. Microbiol.">
        <title>High frequency of phylogenetically diverse reductive dehalogenase-homologous genes in deep subseafloor sedimentary metagenomes.</title>
        <authorList>
            <person name="Kawai M."/>
            <person name="Futagami T."/>
            <person name="Toyoda A."/>
            <person name="Takaki Y."/>
            <person name="Nishi S."/>
            <person name="Hori S."/>
            <person name="Arai W."/>
            <person name="Tsubouchi T."/>
            <person name="Morono Y."/>
            <person name="Uchiyama I."/>
            <person name="Ito T."/>
            <person name="Fujiyama A."/>
            <person name="Inagaki F."/>
            <person name="Takami H."/>
        </authorList>
    </citation>
    <scope>NUCLEOTIDE SEQUENCE</scope>
    <source>
        <strain evidence="1">Expedition CK06-06</strain>
    </source>
</reference>
<dbReference type="AlphaFoldDB" id="X1BST1"/>
<accession>X1BST1</accession>
<dbReference type="EMBL" id="BART01019942">
    <property type="protein sequence ID" value="GAG98125.1"/>
    <property type="molecule type" value="Genomic_DNA"/>
</dbReference>
<evidence type="ECO:0000313" key="1">
    <source>
        <dbReference type="EMBL" id="GAG98125.1"/>
    </source>
</evidence>
<feature type="non-terminal residue" evidence="1">
    <location>
        <position position="1"/>
    </location>
</feature>
<gene>
    <name evidence="1" type="ORF">S01H4_37168</name>
</gene>
<sequence length="45" mass="5063">ESEQQTFAGFGDVKADFNCINLRNLEELSVRELIPENAEVSFNTS</sequence>
<proteinExistence type="predicted"/>
<comment type="caution">
    <text evidence="1">The sequence shown here is derived from an EMBL/GenBank/DDBJ whole genome shotgun (WGS) entry which is preliminary data.</text>
</comment>
<protein>
    <submittedName>
        <fullName evidence="1">Uncharacterized protein</fullName>
    </submittedName>
</protein>
<name>X1BST1_9ZZZZ</name>
<organism evidence="1">
    <name type="scientific">marine sediment metagenome</name>
    <dbReference type="NCBI Taxonomy" id="412755"/>
    <lineage>
        <taxon>unclassified sequences</taxon>
        <taxon>metagenomes</taxon>
        <taxon>ecological metagenomes</taxon>
    </lineage>
</organism>